<keyword evidence="1 5" id="KW-0479">Metal-binding</keyword>
<dbReference type="AlphaFoldDB" id="A0A2C9V3G2"/>
<evidence type="ECO:0000256" key="6">
    <source>
        <dbReference type="SAM" id="MobiDB-lite"/>
    </source>
</evidence>
<sequence length="313" mass="33884">MDALHGSKKIPKLNSINGSVSPINTRLNIDSTLIRYLRGGSPILSSSCNGNNDAFYSPAISANNSSFGRSLSPLSSVENVMSTPMFGTPVKVVDDDVLVMDGILVESVSGGRSSRSLASDSSDSPSNSSSSSPGIRAYKTDLCRSWEDFGHCRYGSKCQFAHGKEELRPTCFPMKSKAETHTFKSQTSGSYSSGQKSRFLMAEAAAAASQTASVSKPEYKNKSPATNIHSVYSSKNTSPVIPPVQRIKPEVHNKSPRTTIMPRDWSPLDDGIKVDLPGDIGYSPKKDVDAYIHSILHGPRTRKRLPVFTEFSQ</sequence>
<dbReference type="FunFam" id="4.10.1000.10:FF:000001">
    <property type="entry name" value="zinc finger CCCH domain-containing protein 15-like"/>
    <property type="match status" value="1"/>
</dbReference>
<gene>
    <name evidence="8" type="ORF">MANES_11G148500v8</name>
</gene>
<dbReference type="SUPFAM" id="SSF90229">
    <property type="entry name" value="CCCH zinc finger"/>
    <property type="match status" value="1"/>
</dbReference>
<dbReference type="InterPro" id="IPR000571">
    <property type="entry name" value="Znf_CCCH"/>
</dbReference>
<feature type="compositionally biased region" description="Polar residues" evidence="6">
    <location>
        <begin position="223"/>
        <end position="239"/>
    </location>
</feature>
<evidence type="ECO:0000256" key="1">
    <source>
        <dbReference type="ARBA" id="ARBA00022723"/>
    </source>
</evidence>
<accession>A0A2C9V3G2</accession>
<dbReference type="OrthoDB" id="850311at2759"/>
<evidence type="ECO:0000313" key="8">
    <source>
        <dbReference type="EMBL" id="OAY38050.1"/>
    </source>
</evidence>
<keyword evidence="2" id="KW-0677">Repeat</keyword>
<dbReference type="PANTHER" id="PTHR12547">
    <property type="entry name" value="CCCH ZINC FINGER/TIS11-RELATED"/>
    <property type="match status" value="1"/>
</dbReference>
<comment type="caution">
    <text evidence="8">The sequence shown here is derived from an EMBL/GenBank/DDBJ whole genome shotgun (WGS) entry which is preliminary data.</text>
</comment>
<keyword evidence="4 5" id="KW-0862">Zinc</keyword>
<dbReference type="EMBL" id="CM004397">
    <property type="protein sequence ID" value="OAY38050.1"/>
    <property type="molecule type" value="Genomic_DNA"/>
</dbReference>
<dbReference type="GO" id="GO:0008270">
    <property type="term" value="F:zinc ion binding"/>
    <property type="evidence" value="ECO:0007669"/>
    <property type="project" value="UniProtKB-KW"/>
</dbReference>
<feature type="region of interest" description="Disordered" evidence="6">
    <location>
        <begin position="112"/>
        <end position="134"/>
    </location>
</feature>
<keyword evidence="9" id="KW-1185">Reference proteome</keyword>
<dbReference type="Proteomes" id="UP000091857">
    <property type="component" value="Chromosome 11"/>
</dbReference>
<dbReference type="GO" id="GO:0003729">
    <property type="term" value="F:mRNA binding"/>
    <property type="evidence" value="ECO:0007669"/>
    <property type="project" value="InterPro"/>
</dbReference>
<organism evidence="8 9">
    <name type="scientific">Manihot esculenta</name>
    <name type="common">Cassava</name>
    <name type="synonym">Jatropha manihot</name>
    <dbReference type="NCBI Taxonomy" id="3983"/>
    <lineage>
        <taxon>Eukaryota</taxon>
        <taxon>Viridiplantae</taxon>
        <taxon>Streptophyta</taxon>
        <taxon>Embryophyta</taxon>
        <taxon>Tracheophyta</taxon>
        <taxon>Spermatophyta</taxon>
        <taxon>Magnoliopsida</taxon>
        <taxon>eudicotyledons</taxon>
        <taxon>Gunneridae</taxon>
        <taxon>Pentapetalae</taxon>
        <taxon>rosids</taxon>
        <taxon>fabids</taxon>
        <taxon>Malpighiales</taxon>
        <taxon>Euphorbiaceae</taxon>
        <taxon>Crotonoideae</taxon>
        <taxon>Manihoteae</taxon>
        <taxon>Manihot</taxon>
    </lineage>
</organism>
<dbReference type="STRING" id="3983.A0A2C9V3G2"/>
<keyword evidence="3 5" id="KW-0863">Zinc-finger</keyword>
<evidence type="ECO:0000256" key="2">
    <source>
        <dbReference type="ARBA" id="ARBA00022737"/>
    </source>
</evidence>
<dbReference type="InterPro" id="IPR045877">
    <property type="entry name" value="ZFP36-like"/>
</dbReference>
<feature type="zinc finger region" description="C3H1-type" evidence="5">
    <location>
        <begin position="137"/>
        <end position="165"/>
    </location>
</feature>
<evidence type="ECO:0000313" key="9">
    <source>
        <dbReference type="Proteomes" id="UP000091857"/>
    </source>
</evidence>
<feature type="domain" description="C3H1-type" evidence="7">
    <location>
        <begin position="137"/>
        <end position="165"/>
    </location>
</feature>
<reference evidence="9" key="1">
    <citation type="journal article" date="2016" name="Nat. Biotechnol.">
        <title>Sequencing wild and cultivated cassava and related species reveals extensive interspecific hybridization and genetic diversity.</title>
        <authorList>
            <person name="Bredeson J.V."/>
            <person name="Lyons J.B."/>
            <person name="Prochnik S.E."/>
            <person name="Wu G.A."/>
            <person name="Ha C.M."/>
            <person name="Edsinger-Gonzales E."/>
            <person name="Grimwood J."/>
            <person name="Schmutz J."/>
            <person name="Rabbi I.Y."/>
            <person name="Egesi C."/>
            <person name="Nauluvula P."/>
            <person name="Lebot V."/>
            <person name="Ndunguru J."/>
            <person name="Mkamilo G."/>
            <person name="Bart R.S."/>
            <person name="Setter T.L."/>
            <person name="Gleadow R.M."/>
            <person name="Kulakow P."/>
            <person name="Ferguson M.E."/>
            <person name="Rounsley S."/>
            <person name="Rokhsar D.S."/>
        </authorList>
    </citation>
    <scope>NUCLEOTIDE SEQUENCE [LARGE SCALE GENOMIC DNA]</scope>
    <source>
        <strain evidence="9">cv. AM560-2</strain>
    </source>
</reference>
<dbReference type="PROSITE" id="PS50103">
    <property type="entry name" value="ZF_C3H1"/>
    <property type="match status" value="1"/>
</dbReference>
<dbReference type="Gene3D" id="4.10.1000.10">
    <property type="entry name" value="Zinc finger, CCCH-type"/>
    <property type="match status" value="1"/>
</dbReference>
<dbReference type="SMART" id="SM00356">
    <property type="entry name" value="ZnF_C3H1"/>
    <property type="match status" value="1"/>
</dbReference>
<proteinExistence type="predicted"/>
<evidence type="ECO:0000256" key="3">
    <source>
        <dbReference type="ARBA" id="ARBA00022771"/>
    </source>
</evidence>
<feature type="region of interest" description="Disordered" evidence="6">
    <location>
        <begin position="210"/>
        <end position="242"/>
    </location>
</feature>
<dbReference type="PANTHER" id="PTHR12547:SF18">
    <property type="entry name" value="PROTEIN TIS11"/>
    <property type="match status" value="1"/>
</dbReference>
<evidence type="ECO:0000259" key="7">
    <source>
        <dbReference type="PROSITE" id="PS50103"/>
    </source>
</evidence>
<dbReference type="InterPro" id="IPR036855">
    <property type="entry name" value="Znf_CCCH_sf"/>
</dbReference>
<evidence type="ECO:0000256" key="4">
    <source>
        <dbReference type="ARBA" id="ARBA00022833"/>
    </source>
</evidence>
<feature type="compositionally biased region" description="Low complexity" evidence="6">
    <location>
        <begin position="112"/>
        <end position="133"/>
    </location>
</feature>
<name>A0A2C9V3G2_MANES</name>
<dbReference type="Gramene" id="Manes.11G148500.1.v8.1">
    <property type="protein sequence ID" value="Manes.11G148500.1.v8.1.CDS"/>
    <property type="gene ID" value="Manes.11G148500.v8.1"/>
</dbReference>
<protein>
    <recommendedName>
        <fullName evidence="7">C3H1-type domain-containing protein</fullName>
    </recommendedName>
</protein>
<dbReference type="Pfam" id="PF00642">
    <property type="entry name" value="zf-CCCH"/>
    <property type="match status" value="1"/>
</dbReference>
<evidence type="ECO:0000256" key="5">
    <source>
        <dbReference type="PROSITE-ProRule" id="PRU00723"/>
    </source>
</evidence>